<dbReference type="PANTHER" id="PTHR21310:SF15">
    <property type="entry name" value="AMINOGLYCOSIDE PHOSPHOTRANSFERASE DOMAIN-CONTAINING PROTEIN"/>
    <property type="match status" value="1"/>
</dbReference>
<dbReference type="PANTHER" id="PTHR21310">
    <property type="entry name" value="AMINOGLYCOSIDE PHOSPHOTRANSFERASE-RELATED-RELATED"/>
    <property type="match status" value="1"/>
</dbReference>
<dbReference type="InterPro" id="IPR011009">
    <property type="entry name" value="Kinase-like_dom_sf"/>
</dbReference>
<proteinExistence type="predicted"/>
<dbReference type="Pfam" id="PF01636">
    <property type="entry name" value="APH"/>
    <property type="match status" value="1"/>
</dbReference>
<dbReference type="Proteomes" id="UP000773462">
    <property type="component" value="Unassembled WGS sequence"/>
</dbReference>
<accession>A0ABS4NQT3</accession>
<dbReference type="Gene3D" id="3.90.1200.10">
    <property type="match status" value="1"/>
</dbReference>
<dbReference type="EMBL" id="JAGGLV010000007">
    <property type="protein sequence ID" value="MBP2112429.1"/>
    <property type="molecule type" value="Genomic_DNA"/>
</dbReference>
<dbReference type="RefSeq" id="WP_209873295.1">
    <property type="nucleotide sequence ID" value="NZ_JAGGLV010000007.1"/>
</dbReference>
<evidence type="ECO:0000313" key="2">
    <source>
        <dbReference type="EMBL" id="MBP2112429.1"/>
    </source>
</evidence>
<name>A0ABS4NQT3_9BACL</name>
<sequence>MESFTKVQLNDWQLSLLTAAAFGTDVQIASSRELTAGFFNTAYDLELSDGRSVILKVAPDPETETLSYEKDIMRAEVEALRLVRAAGGVPVPEVYSYDDSLQLVPCPYFFMEKIEGQPYNEVKESLTEEQRYSIEYELGQYQRRINAIEGPAFGLFGKESDGSGLTWRETFRSMLLNLLQDAVRLGARLPAEQQEIEQVLELYLPALDEVTQPRLVHWDLWNGNIFVRDGVIVSIIDWERAMWGDVLLEYYFRHFESSAAFYEGYGSAFASRNEGLRKQLYDLYLDLIMLIECYSRQYKDENHVNWAHDNLAESWKRFSALVL</sequence>
<dbReference type="InterPro" id="IPR051678">
    <property type="entry name" value="AGP_Transferase"/>
</dbReference>
<keyword evidence="3" id="KW-1185">Reference proteome</keyword>
<reference evidence="2 3" key="1">
    <citation type="submission" date="2021-03" db="EMBL/GenBank/DDBJ databases">
        <title>Genomic Encyclopedia of Type Strains, Phase IV (KMG-IV): sequencing the most valuable type-strain genomes for metagenomic binning, comparative biology and taxonomic classification.</title>
        <authorList>
            <person name="Goeker M."/>
        </authorList>
    </citation>
    <scope>NUCLEOTIDE SEQUENCE [LARGE SCALE GENOMIC DNA]</scope>
    <source>
        <strain evidence="2 3">DSM 101953</strain>
    </source>
</reference>
<dbReference type="SUPFAM" id="SSF56112">
    <property type="entry name" value="Protein kinase-like (PK-like)"/>
    <property type="match status" value="1"/>
</dbReference>
<protein>
    <submittedName>
        <fullName evidence="2">Fructosamine-3-kinase</fullName>
    </submittedName>
</protein>
<evidence type="ECO:0000313" key="3">
    <source>
        <dbReference type="Proteomes" id="UP000773462"/>
    </source>
</evidence>
<organism evidence="2 3">
    <name type="scientific">Paenibacillus silagei</name>
    <dbReference type="NCBI Taxonomy" id="1670801"/>
    <lineage>
        <taxon>Bacteria</taxon>
        <taxon>Bacillati</taxon>
        <taxon>Bacillota</taxon>
        <taxon>Bacilli</taxon>
        <taxon>Bacillales</taxon>
        <taxon>Paenibacillaceae</taxon>
        <taxon>Paenibacillus</taxon>
    </lineage>
</organism>
<dbReference type="InterPro" id="IPR002575">
    <property type="entry name" value="Aminoglycoside_PTrfase"/>
</dbReference>
<dbReference type="Gene3D" id="3.30.200.20">
    <property type="entry name" value="Phosphorylase Kinase, domain 1"/>
    <property type="match status" value="1"/>
</dbReference>
<comment type="caution">
    <text evidence="2">The sequence shown here is derived from an EMBL/GenBank/DDBJ whole genome shotgun (WGS) entry which is preliminary data.</text>
</comment>
<evidence type="ECO:0000259" key="1">
    <source>
        <dbReference type="Pfam" id="PF01636"/>
    </source>
</evidence>
<feature type="domain" description="Aminoglycoside phosphotransferase" evidence="1">
    <location>
        <begin position="32"/>
        <end position="268"/>
    </location>
</feature>
<gene>
    <name evidence="2" type="ORF">J2Z70_002583</name>
</gene>